<dbReference type="RefSeq" id="XP_067760310.1">
    <property type="nucleotide sequence ID" value="XM_067912253.1"/>
</dbReference>
<dbReference type="Proteomes" id="UP000018208">
    <property type="component" value="Unassembled WGS sequence"/>
</dbReference>
<proteinExistence type="predicted"/>
<evidence type="ECO:0000313" key="1">
    <source>
        <dbReference type="EMBL" id="KAH0569537.1"/>
    </source>
</evidence>
<accession>A0A9P8RUB3</accession>
<organism evidence="1 2">
    <name type="scientific">Spironucleus salmonicida</name>
    <dbReference type="NCBI Taxonomy" id="348837"/>
    <lineage>
        <taxon>Eukaryota</taxon>
        <taxon>Metamonada</taxon>
        <taxon>Diplomonadida</taxon>
        <taxon>Hexamitidae</taxon>
        <taxon>Hexamitinae</taxon>
        <taxon>Spironucleus</taxon>
    </lineage>
</organism>
<comment type="caution">
    <text evidence="1">The sequence shown here is derived from an EMBL/GenBank/DDBJ whole genome shotgun (WGS) entry which is preliminary data.</text>
</comment>
<evidence type="ECO:0000313" key="2">
    <source>
        <dbReference type="Proteomes" id="UP000018208"/>
    </source>
</evidence>
<gene>
    <name evidence="1" type="ORF">SS50377_28490</name>
</gene>
<protein>
    <submittedName>
        <fullName evidence="1">Uncharacterized protein</fullName>
    </submittedName>
</protein>
<keyword evidence="2" id="KW-1185">Reference proteome</keyword>
<dbReference type="AlphaFoldDB" id="A0A9P8RUB3"/>
<reference evidence="1 2" key="1">
    <citation type="journal article" date="2014" name="PLoS Genet.">
        <title>The Genome of Spironucleus salmonicida Highlights a Fish Pathogen Adapted to Fluctuating Environments.</title>
        <authorList>
            <person name="Xu F."/>
            <person name="Jerlstrom-Hultqvist J."/>
            <person name="Einarsson E."/>
            <person name="Astvaldsson A."/>
            <person name="Svard S.G."/>
            <person name="Andersson J.O."/>
        </authorList>
    </citation>
    <scope>NUCLEOTIDE SEQUENCE [LARGE SCALE GENOMIC DNA]</scope>
    <source>
        <strain evidence="1 2">ATCC 50377</strain>
    </source>
</reference>
<name>A0A9P8RUB3_9EUKA</name>
<dbReference type="EMBL" id="AUWU02000009">
    <property type="protein sequence ID" value="KAH0569537.1"/>
    <property type="molecule type" value="Genomic_DNA"/>
</dbReference>
<dbReference type="KEGG" id="ssao:94302513"/>
<dbReference type="GeneID" id="94302513"/>
<sequence length="76" mass="8399">MCRGRQNNSGYVLEDLEGYLGESNRSWAISGRVVRVLGVIGVVGQGQRTTILTAMQLIPRQLLEISRFTNNFASSL</sequence>